<keyword evidence="2" id="KW-1185">Reference proteome</keyword>
<dbReference type="EMBL" id="RFFN01000002">
    <property type="protein sequence ID" value="RMH98182.1"/>
    <property type="molecule type" value="Genomic_DNA"/>
</dbReference>
<proteinExistence type="predicted"/>
<evidence type="ECO:0000313" key="2">
    <source>
        <dbReference type="Proteomes" id="UP000279228"/>
    </source>
</evidence>
<evidence type="ECO:0000313" key="1">
    <source>
        <dbReference type="EMBL" id="RMH98182.1"/>
    </source>
</evidence>
<gene>
    <name evidence="1" type="ORF">EA798_07180</name>
</gene>
<reference evidence="1 2" key="1">
    <citation type="submission" date="2018-10" db="EMBL/GenBank/DDBJ databases">
        <title>Pseudomonas songnenensis NEAU-ST5-5(T) genome.</title>
        <authorList>
            <person name="Pengp J."/>
            <person name="Liu Z.-P."/>
        </authorList>
    </citation>
    <scope>NUCLEOTIDE SEQUENCE [LARGE SCALE GENOMIC DNA]</scope>
    <source>
        <strain evidence="1 2">NEAU-ST5-5</strain>
    </source>
</reference>
<sequence length="176" mass="19991">MFHLTLEALNLIQERRLNCVTKASDRLKLGGGPPSKSDGLYWLYTSYSDAELRSAVPSQKKGSVAINMLAIHRENLGMICDRRVGDFRVVYNGIGGVGLKGHGGLRERILQEFRGGEGTGSLAICDTSLNDLTRWRYSYVLWSEIEHKESIQYLFLAERLETMWRLHFGWPILCAR</sequence>
<name>A0ABX9UXN9_9PSED</name>
<dbReference type="Proteomes" id="UP000279228">
    <property type="component" value="Unassembled WGS sequence"/>
</dbReference>
<comment type="caution">
    <text evidence="1">The sequence shown here is derived from an EMBL/GenBank/DDBJ whole genome shotgun (WGS) entry which is preliminary data.</text>
</comment>
<organism evidence="1 2">
    <name type="scientific">Pseudomonas songnenensis</name>
    <dbReference type="NCBI Taxonomy" id="1176259"/>
    <lineage>
        <taxon>Bacteria</taxon>
        <taxon>Pseudomonadati</taxon>
        <taxon>Pseudomonadota</taxon>
        <taxon>Gammaproteobacteria</taxon>
        <taxon>Pseudomonadales</taxon>
        <taxon>Pseudomonadaceae</taxon>
        <taxon>Pseudomonas</taxon>
    </lineage>
</organism>
<protein>
    <submittedName>
        <fullName evidence="1">Uncharacterized protein</fullName>
    </submittedName>
</protein>
<accession>A0ABX9UXN9</accession>